<dbReference type="STRING" id="4533.J3MUM6"/>
<dbReference type="PANTHER" id="PTHR37223:SF1">
    <property type="entry name" value="OS08G0528601 PROTEIN"/>
    <property type="match status" value="1"/>
</dbReference>
<dbReference type="Gramene" id="OB08G28070.1">
    <property type="protein sequence ID" value="OB08G28070.1"/>
    <property type="gene ID" value="OB08G28070"/>
</dbReference>
<dbReference type="HOGENOM" id="CLU_1328173_0_0_1"/>
<keyword evidence="2" id="KW-0812">Transmembrane</keyword>
<keyword evidence="2" id="KW-1133">Transmembrane helix</keyword>
<organism evidence="3">
    <name type="scientific">Oryza brachyantha</name>
    <name type="common">malo sina</name>
    <dbReference type="NCBI Taxonomy" id="4533"/>
    <lineage>
        <taxon>Eukaryota</taxon>
        <taxon>Viridiplantae</taxon>
        <taxon>Streptophyta</taxon>
        <taxon>Embryophyta</taxon>
        <taxon>Tracheophyta</taxon>
        <taxon>Spermatophyta</taxon>
        <taxon>Magnoliopsida</taxon>
        <taxon>Liliopsida</taxon>
        <taxon>Poales</taxon>
        <taxon>Poaceae</taxon>
        <taxon>BOP clade</taxon>
        <taxon>Oryzoideae</taxon>
        <taxon>Oryzeae</taxon>
        <taxon>Oryzinae</taxon>
        <taxon>Oryza</taxon>
    </lineage>
</organism>
<dbReference type="EnsemblPlants" id="OB08G28070.1">
    <property type="protein sequence ID" value="OB08G28070.1"/>
    <property type="gene ID" value="OB08G28070"/>
</dbReference>
<name>J3MUM6_ORYBR</name>
<reference evidence="3" key="1">
    <citation type="journal article" date="2013" name="Nat. Commun.">
        <title>Whole-genome sequencing of Oryza brachyantha reveals mechanisms underlying Oryza genome evolution.</title>
        <authorList>
            <person name="Chen J."/>
            <person name="Huang Q."/>
            <person name="Gao D."/>
            <person name="Wang J."/>
            <person name="Lang Y."/>
            <person name="Liu T."/>
            <person name="Li B."/>
            <person name="Bai Z."/>
            <person name="Luis Goicoechea J."/>
            <person name="Liang C."/>
            <person name="Chen C."/>
            <person name="Zhang W."/>
            <person name="Sun S."/>
            <person name="Liao Y."/>
            <person name="Zhang X."/>
            <person name="Yang L."/>
            <person name="Song C."/>
            <person name="Wang M."/>
            <person name="Shi J."/>
            <person name="Liu G."/>
            <person name="Liu J."/>
            <person name="Zhou H."/>
            <person name="Zhou W."/>
            <person name="Yu Q."/>
            <person name="An N."/>
            <person name="Chen Y."/>
            <person name="Cai Q."/>
            <person name="Wang B."/>
            <person name="Liu B."/>
            <person name="Min J."/>
            <person name="Huang Y."/>
            <person name="Wu H."/>
            <person name="Li Z."/>
            <person name="Zhang Y."/>
            <person name="Yin Y."/>
            <person name="Song W."/>
            <person name="Jiang J."/>
            <person name="Jackson S.A."/>
            <person name="Wing R.A."/>
            <person name="Wang J."/>
            <person name="Chen M."/>
        </authorList>
    </citation>
    <scope>NUCLEOTIDE SEQUENCE [LARGE SCALE GENOMIC DNA]</scope>
    <source>
        <strain evidence="3">cv. IRGC 101232</strain>
    </source>
</reference>
<dbReference type="Proteomes" id="UP000006038">
    <property type="component" value="Chromosome 8"/>
</dbReference>
<accession>J3MUM6</accession>
<feature type="transmembrane region" description="Helical" evidence="2">
    <location>
        <begin position="162"/>
        <end position="183"/>
    </location>
</feature>
<keyword evidence="4" id="KW-1185">Reference proteome</keyword>
<evidence type="ECO:0000313" key="3">
    <source>
        <dbReference type="EnsemblPlants" id="OB08G28070.1"/>
    </source>
</evidence>
<dbReference type="PANTHER" id="PTHR37223">
    <property type="entry name" value="OS08G0528601 PROTEIN"/>
    <property type="match status" value="1"/>
</dbReference>
<evidence type="ECO:0000256" key="2">
    <source>
        <dbReference type="SAM" id="Phobius"/>
    </source>
</evidence>
<dbReference type="eggNOG" id="ENOG502S8AW">
    <property type="taxonomic scope" value="Eukaryota"/>
</dbReference>
<dbReference type="AlphaFoldDB" id="J3MUM6"/>
<feature type="region of interest" description="Disordered" evidence="1">
    <location>
        <begin position="127"/>
        <end position="148"/>
    </location>
</feature>
<protein>
    <submittedName>
        <fullName evidence="3">Uncharacterized protein</fullName>
    </submittedName>
</protein>
<sequence length="207" mass="23266">MEGMERGLVLSSDDQPPGCLPFCQLPTKPVQPIAAWEEQPVLLDLLKVYVEKVADPQNAHAGLTDHEVDLDFATRRISPLEAYIANTVLRRDIGYRGKGYLISRALSIRELECVEVARCRGGVDGGAGATGREGRMRQQRGRGGGRGEPGMLTRAVEKVFRFVRLAEFEILFVLFFLIAFVLFKDLMSRPQYNSIFVKKPDLDDRWP</sequence>
<proteinExistence type="predicted"/>
<keyword evidence="2" id="KW-0472">Membrane</keyword>
<evidence type="ECO:0000313" key="4">
    <source>
        <dbReference type="Proteomes" id="UP000006038"/>
    </source>
</evidence>
<dbReference type="GO" id="GO:0006979">
    <property type="term" value="P:response to oxidative stress"/>
    <property type="evidence" value="ECO:0007669"/>
    <property type="project" value="TreeGrafter"/>
</dbReference>
<evidence type="ECO:0000256" key="1">
    <source>
        <dbReference type="SAM" id="MobiDB-lite"/>
    </source>
</evidence>
<reference evidence="3" key="2">
    <citation type="submission" date="2013-04" db="UniProtKB">
        <authorList>
            <consortium name="EnsemblPlants"/>
        </authorList>
    </citation>
    <scope>IDENTIFICATION</scope>
</reference>